<dbReference type="NCBIfam" id="TIGR00093">
    <property type="entry name" value="pseudouridine synthase"/>
    <property type="match status" value="1"/>
</dbReference>
<gene>
    <name evidence="7" type="ORF">HOP12_07390</name>
</gene>
<dbReference type="CDD" id="cd00165">
    <property type="entry name" value="S4"/>
    <property type="match status" value="1"/>
</dbReference>
<dbReference type="SUPFAM" id="SSF55174">
    <property type="entry name" value="Alpha-L RNA-binding motif"/>
    <property type="match status" value="1"/>
</dbReference>
<feature type="compositionally biased region" description="Basic and acidic residues" evidence="5">
    <location>
        <begin position="262"/>
        <end position="273"/>
    </location>
</feature>
<dbReference type="InterPro" id="IPR020094">
    <property type="entry name" value="TruA/RsuA/RluB/E/F_N"/>
</dbReference>
<proteinExistence type="inferred from homology"/>
<dbReference type="SUPFAM" id="SSF55120">
    <property type="entry name" value="Pseudouridine synthase"/>
    <property type="match status" value="1"/>
</dbReference>
<comment type="caution">
    <text evidence="7">The sequence shown here is derived from an EMBL/GenBank/DDBJ whole genome shotgun (WGS) entry which is preliminary data.</text>
</comment>
<reference evidence="7 8" key="1">
    <citation type="submission" date="2020-04" db="EMBL/GenBank/DDBJ databases">
        <title>Metagenomic profiling of ammonia- and methane-oxidizing microorganisms in a Dutch drinking water treatment plant.</title>
        <authorList>
            <person name="Poghosyan L."/>
            <person name="Leucker S."/>
        </authorList>
    </citation>
    <scope>NUCLEOTIDE SEQUENCE [LARGE SCALE GENOMIC DNA]</scope>
    <source>
        <strain evidence="7">S-RSF-IL-03</strain>
    </source>
</reference>
<dbReference type="SMART" id="SM00363">
    <property type="entry name" value="S4"/>
    <property type="match status" value="1"/>
</dbReference>
<dbReference type="Pfam" id="PF01479">
    <property type="entry name" value="S4"/>
    <property type="match status" value="1"/>
</dbReference>
<feature type="domain" description="RNA-binding S4" evidence="6">
    <location>
        <begin position="1"/>
        <end position="65"/>
    </location>
</feature>
<accession>A0A849SXX3</accession>
<dbReference type="GO" id="GO:0003723">
    <property type="term" value="F:RNA binding"/>
    <property type="evidence" value="ECO:0007669"/>
    <property type="project" value="UniProtKB-KW"/>
</dbReference>
<evidence type="ECO:0000256" key="4">
    <source>
        <dbReference type="RuleBase" id="RU003887"/>
    </source>
</evidence>
<dbReference type="PANTHER" id="PTHR47683:SF2">
    <property type="entry name" value="RNA-BINDING S4 DOMAIN-CONTAINING PROTEIN"/>
    <property type="match status" value="1"/>
</dbReference>
<dbReference type="Gene3D" id="3.10.290.10">
    <property type="entry name" value="RNA-binding S4 domain"/>
    <property type="match status" value="1"/>
</dbReference>
<feature type="non-terminal residue" evidence="7">
    <location>
        <position position="273"/>
    </location>
</feature>
<dbReference type="Proteomes" id="UP000580839">
    <property type="component" value="Unassembled WGS sequence"/>
</dbReference>
<dbReference type="InterPro" id="IPR042092">
    <property type="entry name" value="PsdUridine_s_RsuA/RluB/E/F_cat"/>
</dbReference>
<evidence type="ECO:0000256" key="5">
    <source>
        <dbReference type="SAM" id="MobiDB-lite"/>
    </source>
</evidence>
<feature type="region of interest" description="Disordered" evidence="5">
    <location>
        <begin position="229"/>
        <end position="273"/>
    </location>
</feature>
<dbReference type="InterPro" id="IPR006145">
    <property type="entry name" value="PsdUridine_synth_RsuA/RluA"/>
</dbReference>
<dbReference type="InterPro" id="IPR000748">
    <property type="entry name" value="PsdUridine_synth_RsuA/RluB/E/F"/>
</dbReference>
<dbReference type="CDD" id="cd02870">
    <property type="entry name" value="PseudoU_synth_RsuA_like"/>
    <property type="match status" value="1"/>
</dbReference>
<dbReference type="InterPro" id="IPR018496">
    <property type="entry name" value="PsdUridine_synth_RsuA/RluB_CS"/>
</dbReference>
<protein>
    <recommendedName>
        <fullName evidence="4">Pseudouridine synthase</fullName>
        <ecNumber evidence="4">5.4.99.-</ecNumber>
    </recommendedName>
</protein>
<dbReference type="FunFam" id="3.10.290.10:FF:000003">
    <property type="entry name" value="Pseudouridine synthase"/>
    <property type="match status" value="1"/>
</dbReference>
<dbReference type="InterPro" id="IPR020103">
    <property type="entry name" value="PsdUridine_synth_cat_dom_sf"/>
</dbReference>
<comment type="similarity">
    <text evidence="1 4">Belongs to the pseudouridine synthase RsuA family.</text>
</comment>
<dbReference type="AlphaFoldDB" id="A0A849SXX3"/>
<evidence type="ECO:0000313" key="7">
    <source>
        <dbReference type="EMBL" id="NOT33979.1"/>
    </source>
</evidence>
<dbReference type="GO" id="GO:0000455">
    <property type="term" value="P:enzyme-directed rRNA pseudouridine synthesis"/>
    <property type="evidence" value="ECO:0007669"/>
    <property type="project" value="UniProtKB-ARBA"/>
</dbReference>
<dbReference type="PROSITE" id="PS01149">
    <property type="entry name" value="PSI_RSU"/>
    <property type="match status" value="1"/>
</dbReference>
<organism evidence="7 8">
    <name type="scientific">Eiseniibacteriota bacterium</name>
    <dbReference type="NCBI Taxonomy" id="2212470"/>
    <lineage>
        <taxon>Bacteria</taxon>
        <taxon>Candidatus Eiseniibacteriota</taxon>
    </lineage>
</organism>
<keyword evidence="2 4" id="KW-0413">Isomerase</keyword>
<dbReference type="GO" id="GO:0120159">
    <property type="term" value="F:rRNA pseudouridine synthase activity"/>
    <property type="evidence" value="ECO:0007669"/>
    <property type="project" value="UniProtKB-ARBA"/>
</dbReference>
<dbReference type="InterPro" id="IPR002942">
    <property type="entry name" value="S4_RNA-bd"/>
</dbReference>
<evidence type="ECO:0000256" key="1">
    <source>
        <dbReference type="ARBA" id="ARBA00008348"/>
    </source>
</evidence>
<sequence length="273" mass="30495">MRLNKLLASRGIASRRACDELISQGDVRVNGEVIRELGTRVDPEHDRIMVRGKPIPGRVTLRYYMLHKPVGIITTMSDPEGRPTIREFLPPGARLFPVGRLDADTSGLLLLTNDGELAHHLMHPRYGVRKVYRVRVPGMPTANQLDRLRRGVEFEPGIRSASADVRLRAEDPNRPLVEIIVHEGRYRQVRRMFEAVGLTVTGLHRAGYGPLRLGELRRGDVRALDEDEIAELKQDSARPTRPKRRGPGVGPASRPTGAPRPARAEPKPAETQP</sequence>
<dbReference type="PROSITE" id="PS50889">
    <property type="entry name" value="S4"/>
    <property type="match status" value="1"/>
</dbReference>
<dbReference type="EMBL" id="JABFRW010000086">
    <property type="protein sequence ID" value="NOT33979.1"/>
    <property type="molecule type" value="Genomic_DNA"/>
</dbReference>
<dbReference type="InterPro" id="IPR050343">
    <property type="entry name" value="RsuA_PseudoU_synthase"/>
</dbReference>
<evidence type="ECO:0000313" key="8">
    <source>
        <dbReference type="Proteomes" id="UP000580839"/>
    </source>
</evidence>
<evidence type="ECO:0000256" key="2">
    <source>
        <dbReference type="ARBA" id="ARBA00023235"/>
    </source>
</evidence>
<dbReference type="Pfam" id="PF00849">
    <property type="entry name" value="PseudoU_synth_2"/>
    <property type="match status" value="1"/>
</dbReference>
<dbReference type="InterPro" id="IPR036986">
    <property type="entry name" value="S4_RNA-bd_sf"/>
</dbReference>
<dbReference type="EC" id="5.4.99.-" evidence="4"/>
<keyword evidence="3" id="KW-0694">RNA-binding</keyword>
<dbReference type="Gene3D" id="3.30.70.1560">
    <property type="entry name" value="Alpha-L RNA-binding motif"/>
    <property type="match status" value="1"/>
</dbReference>
<evidence type="ECO:0000259" key="6">
    <source>
        <dbReference type="SMART" id="SM00363"/>
    </source>
</evidence>
<name>A0A849SXX3_UNCEI</name>
<dbReference type="PANTHER" id="PTHR47683">
    <property type="entry name" value="PSEUDOURIDINE SYNTHASE FAMILY PROTEIN-RELATED"/>
    <property type="match status" value="1"/>
</dbReference>
<feature type="compositionally biased region" description="Basic and acidic residues" evidence="5">
    <location>
        <begin position="229"/>
        <end position="238"/>
    </location>
</feature>
<evidence type="ECO:0000256" key="3">
    <source>
        <dbReference type="PROSITE-ProRule" id="PRU00182"/>
    </source>
</evidence>
<dbReference type="Gene3D" id="3.30.70.580">
    <property type="entry name" value="Pseudouridine synthase I, catalytic domain, N-terminal subdomain"/>
    <property type="match status" value="1"/>
</dbReference>